<keyword evidence="1" id="KW-0812">Transmembrane</keyword>
<dbReference type="EMBL" id="PSQE01000005">
    <property type="protein sequence ID" value="RHN57291.1"/>
    <property type="molecule type" value="Genomic_DNA"/>
</dbReference>
<evidence type="ECO:0000313" key="6">
    <source>
        <dbReference type="Proteomes" id="UP000265566"/>
    </source>
</evidence>
<evidence type="ECO:0000313" key="2">
    <source>
        <dbReference type="EMBL" id="AES99814.1"/>
    </source>
</evidence>
<keyword evidence="5" id="KW-1185">Reference proteome</keyword>
<dbReference type="EMBL" id="CM001221">
    <property type="protein sequence ID" value="AES99814.1"/>
    <property type="molecule type" value="Genomic_DNA"/>
</dbReference>
<evidence type="ECO:0000313" key="5">
    <source>
        <dbReference type="Proteomes" id="UP000002051"/>
    </source>
</evidence>
<dbReference type="Proteomes" id="UP000265566">
    <property type="component" value="Chromosome 5"/>
</dbReference>
<dbReference type="AlphaFoldDB" id="G7KH71"/>
<reference evidence="2 5" key="1">
    <citation type="journal article" date="2011" name="Nature">
        <title>The Medicago genome provides insight into the evolution of rhizobial symbioses.</title>
        <authorList>
            <person name="Young N.D."/>
            <person name="Debelle F."/>
            <person name="Oldroyd G.E."/>
            <person name="Geurts R."/>
            <person name="Cannon S.B."/>
            <person name="Udvardi M.K."/>
            <person name="Benedito V.A."/>
            <person name="Mayer K.F."/>
            <person name="Gouzy J."/>
            <person name="Schoof H."/>
            <person name="Van de Peer Y."/>
            <person name="Proost S."/>
            <person name="Cook D.R."/>
            <person name="Meyers B.C."/>
            <person name="Spannagl M."/>
            <person name="Cheung F."/>
            <person name="De Mita S."/>
            <person name="Krishnakumar V."/>
            <person name="Gundlach H."/>
            <person name="Zhou S."/>
            <person name="Mudge J."/>
            <person name="Bharti A.K."/>
            <person name="Murray J.D."/>
            <person name="Naoumkina M.A."/>
            <person name="Rosen B."/>
            <person name="Silverstein K.A."/>
            <person name="Tang H."/>
            <person name="Rombauts S."/>
            <person name="Zhao P.X."/>
            <person name="Zhou P."/>
            <person name="Barbe V."/>
            <person name="Bardou P."/>
            <person name="Bechner M."/>
            <person name="Bellec A."/>
            <person name="Berger A."/>
            <person name="Berges H."/>
            <person name="Bidwell S."/>
            <person name="Bisseling T."/>
            <person name="Choisne N."/>
            <person name="Couloux A."/>
            <person name="Denny R."/>
            <person name="Deshpande S."/>
            <person name="Dai X."/>
            <person name="Doyle J.J."/>
            <person name="Dudez A.M."/>
            <person name="Farmer A.D."/>
            <person name="Fouteau S."/>
            <person name="Franken C."/>
            <person name="Gibelin C."/>
            <person name="Gish J."/>
            <person name="Goldstein S."/>
            <person name="Gonzalez A.J."/>
            <person name="Green P.J."/>
            <person name="Hallab A."/>
            <person name="Hartog M."/>
            <person name="Hua A."/>
            <person name="Humphray S.J."/>
            <person name="Jeong D.H."/>
            <person name="Jing Y."/>
            <person name="Jocker A."/>
            <person name="Kenton S.M."/>
            <person name="Kim D.J."/>
            <person name="Klee K."/>
            <person name="Lai H."/>
            <person name="Lang C."/>
            <person name="Lin S."/>
            <person name="Macmil S.L."/>
            <person name="Magdelenat G."/>
            <person name="Matthews L."/>
            <person name="McCorrison J."/>
            <person name="Monaghan E.L."/>
            <person name="Mun J.H."/>
            <person name="Najar F.Z."/>
            <person name="Nicholson C."/>
            <person name="Noirot C."/>
            <person name="O'Bleness M."/>
            <person name="Paule C.R."/>
            <person name="Poulain J."/>
            <person name="Prion F."/>
            <person name="Qin B."/>
            <person name="Qu C."/>
            <person name="Retzel E.F."/>
            <person name="Riddle C."/>
            <person name="Sallet E."/>
            <person name="Samain S."/>
            <person name="Samson N."/>
            <person name="Sanders I."/>
            <person name="Saurat O."/>
            <person name="Scarpelli C."/>
            <person name="Schiex T."/>
            <person name="Segurens B."/>
            <person name="Severin A.J."/>
            <person name="Sherrier D.J."/>
            <person name="Shi R."/>
            <person name="Sims S."/>
            <person name="Singer S.R."/>
            <person name="Sinharoy S."/>
            <person name="Sterck L."/>
            <person name="Viollet A."/>
            <person name="Wang B.B."/>
            <person name="Wang K."/>
            <person name="Wang M."/>
            <person name="Wang X."/>
            <person name="Warfsmann J."/>
            <person name="Weissenbach J."/>
            <person name="White D.D."/>
            <person name="White J.D."/>
            <person name="Wiley G.B."/>
            <person name="Wincker P."/>
            <person name="Xing Y."/>
            <person name="Yang L."/>
            <person name="Yao Z."/>
            <person name="Ying F."/>
            <person name="Zhai J."/>
            <person name="Zhou L."/>
            <person name="Zuber A."/>
            <person name="Denarie J."/>
            <person name="Dixon R.A."/>
            <person name="May G.D."/>
            <person name="Schwartz D.C."/>
            <person name="Rogers J."/>
            <person name="Quetier F."/>
            <person name="Town C.D."/>
            <person name="Roe B.A."/>
        </authorList>
    </citation>
    <scope>NUCLEOTIDE SEQUENCE [LARGE SCALE GENOMIC DNA]</scope>
    <source>
        <strain evidence="2">A17</strain>
        <strain evidence="4 5">cv. Jemalong A17</strain>
    </source>
</reference>
<reference evidence="6" key="4">
    <citation type="journal article" date="2018" name="Nat. Plants">
        <title>Whole-genome landscape of Medicago truncatula symbiotic genes.</title>
        <authorList>
            <person name="Pecrix Y."/>
            <person name="Staton S.E."/>
            <person name="Sallet E."/>
            <person name="Lelandais-Briere C."/>
            <person name="Moreau S."/>
            <person name="Carrere S."/>
            <person name="Blein T."/>
            <person name="Jardinaud M.F."/>
            <person name="Latrasse D."/>
            <person name="Zouine M."/>
            <person name="Zahm M."/>
            <person name="Kreplak J."/>
            <person name="Mayjonade B."/>
            <person name="Satge C."/>
            <person name="Perez M."/>
            <person name="Cauet S."/>
            <person name="Marande W."/>
            <person name="Chantry-Darmon C."/>
            <person name="Lopez-Roques C."/>
            <person name="Bouchez O."/>
            <person name="Berard A."/>
            <person name="Debelle F."/>
            <person name="Munos S."/>
            <person name="Bendahmane A."/>
            <person name="Berges H."/>
            <person name="Niebel A."/>
            <person name="Buitink J."/>
            <person name="Frugier F."/>
            <person name="Benhamed M."/>
            <person name="Crespi M."/>
            <person name="Gouzy J."/>
            <person name="Gamas P."/>
        </authorList>
    </citation>
    <scope>NUCLEOTIDE SEQUENCE [LARGE SCALE GENOMIC DNA]</scope>
    <source>
        <strain evidence="6">cv. Jemalong A17</strain>
    </source>
</reference>
<keyword evidence="1" id="KW-1133">Transmembrane helix</keyword>
<evidence type="ECO:0000313" key="3">
    <source>
        <dbReference type="EMBL" id="RHN57291.1"/>
    </source>
</evidence>
<proteinExistence type="predicted"/>
<dbReference type="HOGENOM" id="CLU_082629_1_0_1"/>
<reference evidence="3" key="5">
    <citation type="journal article" date="2018" name="Nat. Plants">
        <title>Whole-genome landscape of Medicago truncatula symbiotic genes.</title>
        <authorList>
            <person name="Pecrix Y."/>
            <person name="Gamas P."/>
            <person name="Carrere S."/>
        </authorList>
    </citation>
    <scope>NUCLEOTIDE SEQUENCE</scope>
    <source>
        <tissue evidence="3">Leaves</tissue>
    </source>
</reference>
<protein>
    <submittedName>
        <fullName evidence="2">Triacylglycerol lipase-like protein, putative</fullName>
    </submittedName>
</protein>
<dbReference type="PANTHER" id="PTHR36703:SF1">
    <property type="entry name" value="TRIACYLGLYCEROL LIPASE-LIKE PROTEIN"/>
    <property type="match status" value="1"/>
</dbReference>
<feature type="transmembrane region" description="Helical" evidence="1">
    <location>
        <begin position="46"/>
        <end position="66"/>
    </location>
</feature>
<organism evidence="2 5">
    <name type="scientific">Medicago truncatula</name>
    <name type="common">Barrel medic</name>
    <name type="synonym">Medicago tribuloides</name>
    <dbReference type="NCBI Taxonomy" id="3880"/>
    <lineage>
        <taxon>Eukaryota</taxon>
        <taxon>Viridiplantae</taxon>
        <taxon>Streptophyta</taxon>
        <taxon>Embryophyta</taxon>
        <taxon>Tracheophyta</taxon>
        <taxon>Spermatophyta</taxon>
        <taxon>Magnoliopsida</taxon>
        <taxon>eudicotyledons</taxon>
        <taxon>Gunneridae</taxon>
        <taxon>Pentapetalae</taxon>
        <taxon>rosids</taxon>
        <taxon>fabids</taxon>
        <taxon>Fabales</taxon>
        <taxon>Fabaceae</taxon>
        <taxon>Papilionoideae</taxon>
        <taxon>50 kb inversion clade</taxon>
        <taxon>NPAAA clade</taxon>
        <taxon>Hologalegina</taxon>
        <taxon>IRL clade</taxon>
        <taxon>Trifolieae</taxon>
        <taxon>Medicago</taxon>
    </lineage>
</organism>
<dbReference type="Proteomes" id="UP000002051">
    <property type="component" value="Chromosome 5"/>
</dbReference>
<evidence type="ECO:0000313" key="4">
    <source>
        <dbReference type="EnsemblPlants" id="AES99814"/>
    </source>
</evidence>
<name>G7KH71_MEDTR</name>
<keyword evidence="1" id="KW-0472">Membrane</keyword>
<reference evidence="4" key="3">
    <citation type="submission" date="2015-04" db="UniProtKB">
        <authorList>
            <consortium name="EnsemblPlants"/>
        </authorList>
    </citation>
    <scope>IDENTIFICATION</scope>
    <source>
        <strain evidence="4">cv. Jemalong A17</strain>
    </source>
</reference>
<dbReference type="EnsemblPlants" id="AES99814">
    <property type="protein sequence ID" value="AES99814"/>
    <property type="gene ID" value="MTR_5g084980"/>
</dbReference>
<dbReference type="PANTHER" id="PTHR36703">
    <property type="entry name" value="TRIACYLGLYCEROL LIPASE-LIKE PROTEIN"/>
    <property type="match status" value="1"/>
</dbReference>
<gene>
    <name evidence="2" type="ordered locus">MTR_5g084980</name>
    <name evidence="3" type="ORF">MtrunA17_Chr5g0438771</name>
</gene>
<accession>G7KH71</accession>
<reference evidence="2 5" key="2">
    <citation type="journal article" date="2014" name="BMC Genomics">
        <title>An improved genome release (version Mt4.0) for the model legume Medicago truncatula.</title>
        <authorList>
            <person name="Tang H."/>
            <person name="Krishnakumar V."/>
            <person name="Bidwell S."/>
            <person name="Rosen B."/>
            <person name="Chan A."/>
            <person name="Zhou S."/>
            <person name="Gentzbittel L."/>
            <person name="Childs K.L."/>
            <person name="Yandell M."/>
            <person name="Gundlach H."/>
            <person name="Mayer K.F."/>
            <person name="Schwartz D.C."/>
            <person name="Town C.D."/>
        </authorList>
    </citation>
    <scope>GENOME REANNOTATION</scope>
    <source>
        <strain evidence="4 5">cv. Jemalong A17</strain>
    </source>
</reference>
<sequence>MQRLRNLRSSSNSFSVANVKRKYLNSCAAIQDTFHSTKDTFERHRVVFTVGTSIASVATAFIGYSLRHVHETRVNERLQSIEQAMKSNVNLRHSEIKDIVGRPGGVSIPACAATAGTTLLIGYGLGWRGGSWYTTKKFKREQMKLLGQIKPRRWQMLGNLKPKGWQMLRNIKPKGWQFKFPRRTKVPDTAVKTSETIIKDASSTHISGKSH</sequence>
<evidence type="ECO:0000256" key="1">
    <source>
        <dbReference type="SAM" id="Phobius"/>
    </source>
</evidence>
<dbReference type="eggNOG" id="ENOG502RXY5">
    <property type="taxonomic scope" value="Eukaryota"/>
</dbReference>
<dbReference type="STRING" id="3880.G7KH71"/>
<dbReference type="Gramene" id="rna32814">
    <property type="protein sequence ID" value="RHN57291.1"/>
    <property type="gene ID" value="gene32814"/>
</dbReference>
<dbReference type="PaxDb" id="3880-AES99814"/>
<dbReference type="OMA" id="KPKRWPL"/>